<proteinExistence type="inferred from homology"/>
<accession>A0A3D9V2J6</accession>
<gene>
    <name evidence="12" type="ORF">DFJ64_0988</name>
</gene>
<keyword evidence="13" id="KW-1185">Reference proteome</keyword>
<dbReference type="InterPro" id="IPR004464">
    <property type="entry name" value="FBPase_class-2/SBPase"/>
</dbReference>
<evidence type="ECO:0000256" key="1">
    <source>
        <dbReference type="ARBA" id="ARBA00001273"/>
    </source>
</evidence>
<dbReference type="Gene3D" id="3.40.190.90">
    <property type="match status" value="1"/>
</dbReference>
<evidence type="ECO:0000256" key="4">
    <source>
        <dbReference type="ARBA" id="ARBA00013093"/>
    </source>
</evidence>
<evidence type="ECO:0000256" key="2">
    <source>
        <dbReference type="ARBA" id="ARBA00004742"/>
    </source>
</evidence>
<evidence type="ECO:0000313" key="13">
    <source>
        <dbReference type="Proteomes" id="UP000256485"/>
    </source>
</evidence>
<evidence type="ECO:0000256" key="5">
    <source>
        <dbReference type="ARBA" id="ARBA00014392"/>
    </source>
</evidence>
<keyword evidence="7" id="KW-0378">Hydrolase</keyword>
<keyword evidence="9" id="KW-0119">Carbohydrate metabolism</keyword>
<dbReference type="CDD" id="cd01516">
    <property type="entry name" value="FBPase_glpX"/>
    <property type="match status" value="1"/>
</dbReference>
<dbReference type="PANTHER" id="PTHR30447:SF0">
    <property type="entry name" value="FRUCTOSE-1,6-BISPHOSPHATASE 1 CLASS 2-RELATED"/>
    <property type="match status" value="1"/>
</dbReference>
<organism evidence="12 13">
    <name type="scientific">Thermasporomyces composti</name>
    <dbReference type="NCBI Taxonomy" id="696763"/>
    <lineage>
        <taxon>Bacteria</taxon>
        <taxon>Bacillati</taxon>
        <taxon>Actinomycetota</taxon>
        <taxon>Actinomycetes</taxon>
        <taxon>Propionibacteriales</taxon>
        <taxon>Nocardioidaceae</taxon>
        <taxon>Thermasporomyces</taxon>
    </lineage>
</organism>
<dbReference type="SUPFAM" id="SSF56655">
    <property type="entry name" value="Carbohydrate phosphatase"/>
    <property type="match status" value="1"/>
</dbReference>
<protein>
    <recommendedName>
        <fullName evidence="5">Fructose-1,6-bisphosphatase class 2</fullName>
        <ecNumber evidence="4">3.1.3.11</ecNumber>
    </recommendedName>
    <alternativeName>
        <fullName evidence="10">D-fructose-1,6-bisphosphate 1-phosphohydrolase class 2</fullName>
    </alternativeName>
</protein>
<comment type="similarity">
    <text evidence="3">Belongs to the FBPase class 2 family.</text>
</comment>
<evidence type="ECO:0000256" key="3">
    <source>
        <dbReference type="ARBA" id="ARBA00008989"/>
    </source>
</evidence>
<dbReference type="GO" id="GO:0005829">
    <property type="term" value="C:cytosol"/>
    <property type="evidence" value="ECO:0007669"/>
    <property type="project" value="TreeGrafter"/>
</dbReference>
<dbReference type="PANTHER" id="PTHR30447">
    <property type="entry name" value="FRUCTOSE-1,6-BISPHOSPHATASE CLASS 2"/>
    <property type="match status" value="1"/>
</dbReference>
<name>A0A3D9V2J6_THECX</name>
<dbReference type="GO" id="GO:0006094">
    <property type="term" value="P:gluconeogenesis"/>
    <property type="evidence" value="ECO:0007669"/>
    <property type="project" value="UniProtKB-UniPathway"/>
</dbReference>
<dbReference type="EMBL" id="QTUC01000001">
    <property type="protein sequence ID" value="REF35606.1"/>
    <property type="molecule type" value="Genomic_DNA"/>
</dbReference>
<dbReference type="GO" id="GO:0042132">
    <property type="term" value="F:fructose 1,6-bisphosphate 1-phosphatase activity"/>
    <property type="evidence" value="ECO:0007669"/>
    <property type="project" value="UniProtKB-EC"/>
</dbReference>
<evidence type="ECO:0000313" key="12">
    <source>
        <dbReference type="EMBL" id="REF35606.1"/>
    </source>
</evidence>
<dbReference type="FunFam" id="3.40.190.90:FF:000001">
    <property type="entry name" value="Fructose-1,6-bisphosphatase"/>
    <property type="match status" value="1"/>
</dbReference>
<dbReference type="Gene3D" id="3.30.540.10">
    <property type="entry name" value="Fructose-1,6-Bisphosphatase, subunit A, domain 1"/>
    <property type="match status" value="1"/>
</dbReference>
<dbReference type="Proteomes" id="UP000256485">
    <property type="component" value="Unassembled WGS sequence"/>
</dbReference>
<evidence type="ECO:0000256" key="6">
    <source>
        <dbReference type="ARBA" id="ARBA00022723"/>
    </source>
</evidence>
<comment type="caution">
    <text evidence="12">The sequence shown here is derived from an EMBL/GenBank/DDBJ whole genome shotgun (WGS) entry which is preliminary data.</text>
</comment>
<evidence type="ECO:0000256" key="11">
    <source>
        <dbReference type="SAM" id="MobiDB-lite"/>
    </source>
</evidence>
<dbReference type="NCBIfam" id="TIGR00330">
    <property type="entry name" value="glpX"/>
    <property type="match status" value="1"/>
</dbReference>
<dbReference type="RefSeq" id="WP_281268486.1">
    <property type="nucleotide sequence ID" value="NZ_QTUC01000001.1"/>
</dbReference>
<keyword evidence="6" id="KW-0479">Metal-binding</keyword>
<dbReference type="AlphaFoldDB" id="A0A3D9V2J6"/>
<dbReference type="EC" id="3.1.3.11" evidence="4"/>
<reference evidence="12 13" key="1">
    <citation type="submission" date="2018-08" db="EMBL/GenBank/DDBJ databases">
        <title>Sequencing the genomes of 1000 actinobacteria strains.</title>
        <authorList>
            <person name="Klenk H.-P."/>
        </authorList>
    </citation>
    <scope>NUCLEOTIDE SEQUENCE [LARGE SCALE GENOMIC DNA]</scope>
    <source>
        <strain evidence="12 13">DSM 22891</strain>
    </source>
</reference>
<evidence type="ECO:0000256" key="10">
    <source>
        <dbReference type="ARBA" id="ARBA00032412"/>
    </source>
</evidence>
<dbReference type="GO" id="GO:0046872">
    <property type="term" value="F:metal ion binding"/>
    <property type="evidence" value="ECO:0007669"/>
    <property type="project" value="UniProtKB-KW"/>
</dbReference>
<evidence type="ECO:0000256" key="9">
    <source>
        <dbReference type="ARBA" id="ARBA00023277"/>
    </source>
</evidence>
<comment type="pathway">
    <text evidence="2">Carbohydrate biosynthesis; gluconeogenesis.</text>
</comment>
<dbReference type="UniPathway" id="UPA00138"/>
<keyword evidence="8" id="KW-0464">Manganese</keyword>
<dbReference type="GO" id="GO:0006071">
    <property type="term" value="P:glycerol metabolic process"/>
    <property type="evidence" value="ECO:0007669"/>
    <property type="project" value="InterPro"/>
</dbReference>
<sequence length="398" mass="41341">MSDPYPAYDAMSGSFAPTDPSASAPTAAGPSAHGPETTAPPSTGAGPAAAGTGATAPEAAIPPQLRTGDGVPDRNLALELVRVTEAAAMAAGRWVGRGDKNGADQAAVNAMRTLIASVSMRGVVVIGEGEKDQAPMLYNGEEVGSGEGAECDVAVDPIDGTTLAAKGMSNAISVLAVAPRGAMFDPSAVFYMEKLATGPEAADVIDITAPVGENIRRVARAKRMSPSDVTVVILDRPRHEQYVREIRDTGARIKFITDGDVAGAIMAARPETGIDLLVGIGGTPEGIIAACAMKCMGGMIQGRLWPRDDAERQKAIDAGHDLDRVLTTDDLVRGDDVFFVATGITDGELLRGVHYRGNGATTHSLVMRSRSGTVRSIFSEHALSKLRAYASIDFERAS</sequence>
<dbReference type="GO" id="GO:0030388">
    <property type="term" value="P:fructose 1,6-bisphosphate metabolic process"/>
    <property type="evidence" value="ECO:0007669"/>
    <property type="project" value="TreeGrafter"/>
</dbReference>
<feature type="compositionally biased region" description="Low complexity" evidence="11">
    <location>
        <begin position="14"/>
        <end position="59"/>
    </location>
</feature>
<evidence type="ECO:0000256" key="7">
    <source>
        <dbReference type="ARBA" id="ARBA00022801"/>
    </source>
</evidence>
<comment type="catalytic activity">
    <reaction evidence="1">
        <text>beta-D-fructose 1,6-bisphosphate + H2O = beta-D-fructose 6-phosphate + phosphate</text>
        <dbReference type="Rhea" id="RHEA:11064"/>
        <dbReference type="ChEBI" id="CHEBI:15377"/>
        <dbReference type="ChEBI" id="CHEBI:32966"/>
        <dbReference type="ChEBI" id="CHEBI:43474"/>
        <dbReference type="ChEBI" id="CHEBI:57634"/>
        <dbReference type="EC" id="3.1.3.11"/>
    </reaction>
</comment>
<dbReference type="Pfam" id="PF03320">
    <property type="entry name" value="FBPase_glpX"/>
    <property type="match status" value="1"/>
</dbReference>
<feature type="region of interest" description="Disordered" evidence="11">
    <location>
        <begin position="1"/>
        <end position="71"/>
    </location>
</feature>
<evidence type="ECO:0000256" key="8">
    <source>
        <dbReference type="ARBA" id="ARBA00023211"/>
    </source>
</evidence>